<feature type="compositionally biased region" description="Low complexity" evidence="1">
    <location>
        <begin position="135"/>
        <end position="159"/>
    </location>
</feature>
<feature type="region of interest" description="Disordered" evidence="1">
    <location>
        <begin position="870"/>
        <end position="909"/>
    </location>
</feature>
<feature type="compositionally biased region" description="Polar residues" evidence="1">
    <location>
        <begin position="497"/>
        <end position="511"/>
    </location>
</feature>
<feature type="region of interest" description="Disordered" evidence="1">
    <location>
        <begin position="186"/>
        <end position="307"/>
    </location>
</feature>
<reference evidence="2" key="1">
    <citation type="journal article" date="2019" name="Sci. Rep.">
        <title>Draft genome of Tanacetum cinerariifolium, the natural source of mosquito coil.</title>
        <authorList>
            <person name="Yamashiro T."/>
            <person name="Shiraishi A."/>
            <person name="Satake H."/>
            <person name="Nakayama K."/>
        </authorList>
    </citation>
    <scope>NUCLEOTIDE SEQUENCE</scope>
</reference>
<organism evidence="2">
    <name type="scientific">Tanacetum cinerariifolium</name>
    <name type="common">Dalmatian daisy</name>
    <name type="synonym">Chrysanthemum cinerariifolium</name>
    <dbReference type="NCBI Taxonomy" id="118510"/>
    <lineage>
        <taxon>Eukaryota</taxon>
        <taxon>Viridiplantae</taxon>
        <taxon>Streptophyta</taxon>
        <taxon>Embryophyta</taxon>
        <taxon>Tracheophyta</taxon>
        <taxon>Spermatophyta</taxon>
        <taxon>Magnoliopsida</taxon>
        <taxon>eudicotyledons</taxon>
        <taxon>Gunneridae</taxon>
        <taxon>Pentapetalae</taxon>
        <taxon>asterids</taxon>
        <taxon>campanulids</taxon>
        <taxon>Asterales</taxon>
        <taxon>Asteraceae</taxon>
        <taxon>Asteroideae</taxon>
        <taxon>Anthemideae</taxon>
        <taxon>Anthemidinae</taxon>
        <taxon>Tanacetum</taxon>
    </lineage>
</organism>
<accession>A0A6L2J2X2</accession>
<feature type="compositionally biased region" description="Acidic residues" evidence="1">
    <location>
        <begin position="233"/>
        <end position="276"/>
    </location>
</feature>
<feature type="region of interest" description="Disordered" evidence="1">
    <location>
        <begin position="556"/>
        <end position="576"/>
    </location>
</feature>
<name>A0A6L2J2X2_TANCI</name>
<feature type="region of interest" description="Disordered" evidence="1">
    <location>
        <begin position="124"/>
        <end position="159"/>
    </location>
</feature>
<comment type="caution">
    <text evidence="2">The sequence shown here is derived from an EMBL/GenBank/DDBJ whole genome shotgun (WGS) entry which is preliminary data.</text>
</comment>
<protein>
    <submittedName>
        <fullName evidence="2">Uncharacterized protein</fullName>
    </submittedName>
</protein>
<proteinExistence type="predicted"/>
<sequence length="909" mass="103205">MDNKRHIVDLESFRNMLHICLRVHGQSFDETPFEEEILAFIRFLGHSAAIMMPTDDPSIPKRNKVNWHYVKDDYMFSTIKLVSRHQNTQQFGALLPIELTNDEIRNSKACKEYYAIATREAAPMPKASVRRTRSSSDTSITPPTTAASPRLTASAKGKQTAKASKAKSLSALSEVAMTEAQQLKLATKRSMQQMHISHPSGLGIDEGTGSKPGVPDVPTDESEEELSWNFTNDEGDDNKEKNDDGDEDDEGDDGKEGNGDDNDNKDDGEEGDDDDQEVKKDDDKDDAEESRDDEEEGGGLKKKKLMNKQGMRRTLILSLKPMKTAKMKAMVKRIKGKGIQATLEVKESYVTLSLVNPDGQQQSSSVSSQFVTSMLNPTLDAVNEQLKTKVLTRSSYSSRTSYAVVADLSEMELKKILIKKMEGNKSIQCLDEQRNLYKALVEVYESNKIILDTYRDTVTLKRRRDDDADKDEEPSAGPDQGSKRRREGKEPELASAPTKTTTRSVGRSTKGSRSRQASASESALAEEPVQTTSQMEEPLHPEFNTGAEDQAMIQSSQHPEWFSQQQKPPTPNYDWNKTLSAVHESIQPVDTLTLELLAGPTYELMMGSCKSLIELKYHLEEVYKATTDQLDWESARDMYSKRRIIAVTELKMVEWHSYKHLDWITVRRDDDKLYKFKEGDFKRLRIQDIKDIRSIVIQRRMEDLQLGVKSYQKKLNITKPNMYRSDLKRKEAYTAYSNPRGFIYQNKDRKNRLMRIDELHKFSDMTLTNVPSDTLIDFQIKFSISIGETVTHWFTLIALSALRHSDNENTLSLMNLILRDDHMFTTIKLVSRHQDTHQYGAILPNELTNEAIRNSKSYKEYYAIASGAEPPNTKASVRKKQVSFDTTMHPPIANGKRLKTSVKADKPAK</sequence>
<dbReference type="AlphaFoldDB" id="A0A6L2J2X2"/>
<feature type="region of interest" description="Disordered" evidence="1">
    <location>
        <begin position="463"/>
        <end position="542"/>
    </location>
</feature>
<feature type="compositionally biased region" description="Low complexity" evidence="1">
    <location>
        <begin position="514"/>
        <end position="527"/>
    </location>
</feature>
<evidence type="ECO:0000256" key="1">
    <source>
        <dbReference type="SAM" id="MobiDB-lite"/>
    </source>
</evidence>
<evidence type="ECO:0000313" key="2">
    <source>
        <dbReference type="EMBL" id="GEU31369.1"/>
    </source>
</evidence>
<gene>
    <name evidence="2" type="ORF">Tci_003347</name>
</gene>
<feature type="compositionally biased region" description="Acidic residues" evidence="1">
    <location>
        <begin position="283"/>
        <end position="297"/>
    </location>
</feature>
<dbReference type="EMBL" id="BKCJ010000244">
    <property type="protein sequence ID" value="GEU31369.1"/>
    <property type="molecule type" value="Genomic_DNA"/>
</dbReference>